<gene>
    <name evidence="1" type="ORF">G3M58_02485</name>
</gene>
<dbReference type="SUPFAM" id="SSF54427">
    <property type="entry name" value="NTF2-like"/>
    <property type="match status" value="1"/>
</dbReference>
<sequence>MLTLDTSVADKIWENWLRMWNEDSDIAHDIISPAGYVLHLPDATATIDPSTISGPAEMSKWVAGFTGKFEGLRYTTDFGPFVDEDERRFAYRWIGTGRWTGATGWPHDIPGQEAIFVGVDIFQVDESLQITECWSQGAVTRTT</sequence>
<name>A0A6G3WIL2_9ACTN</name>
<accession>A0A6G3WIL2</accession>
<dbReference type="AlphaFoldDB" id="A0A6G3WIL2"/>
<evidence type="ECO:0000313" key="1">
    <source>
        <dbReference type="EMBL" id="NEE05301.1"/>
    </source>
</evidence>
<dbReference type="Gene3D" id="3.10.450.50">
    <property type="match status" value="1"/>
</dbReference>
<protein>
    <recommendedName>
        <fullName evidence="2">Nuclear transport factor 2 family protein</fullName>
    </recommendedName>
</protein>
<reference evidence="1" key="1">
    <citation type="submission" date="2020-01" db="EMBL/GenBank/DDBJ databases">
        <title>Insect and environment-associated Actinomycetes.</title>
        <authorList>
            <person name="Currrie C."/>
            <person name="Chevrette M."/>
            <person name="Carlson C."/>
            <person name="Stubbendieck R."/>
            <person name="Wendt-Pienkowski E."/>
        </authorList>
    </citation>
    <scope>NUCLEOTIDE SEQUENCE</scope>
    <source>
        <strain evidence="1">SID7499</strain>
    </source>
</reference>
<comment type="caution">
    <text evidence="1">The sequence shown here is derived from an EMBL/GenBank/DDBJ whole genome shotgun (WGS) entry which is preliminary data.</text>
</comment>
<dbReference type="InterPro" id="IPR032710">
    <property type="entry name" value="NTF2-like_dom_sf"/>
</dbReference>
<evidence type="ECO:0008006" key="2">
    <source>
        <dbReference type="Google" id="ProtNLM"/>
    </source>
</evidence>
<organism evidence="1">
    <name type="scientific">Streptomyces sp. SID7499</name>
    <dbReference type="NCBI Taxonomy" id="2706086"/>
    <lineage>
        <taxon>Bacteria</taxon>
        <taxon>Bacillati</taxon>
        <taxon>Actinomycetota</taxon>
        <taxon>Actinomycetes</taxon>
        <taxon>Kitasatosporales</taxon>
        <taxon>Streptomycetaceae</taxon>
        <taxon>Streptomyces</taxon>
    </lineage>
</organism>
<dbReference type="EMBL" id="JAAGMN010000291">
    <property type="protein sequence ID" value="NEE05301.1"/>
    <property type="molecule type" value="Genomic_DNA"/>
</dbReference>
<proteinExistence type="predicted"/>